<dbReference type="AlphaFoldDB" id="A0A0B6YIR8"/>
<organism evidence="1">
    <name type="scientific">Arion vulgaris</name>
    <dbReference type="NCBI Taxonomy" id="1028688"/>
    <lineage>
        <taxon>Eukaryota</taxon>
        <taxon>Metazoa</taxon>
        <taxon>Spiralia</taxon>
        <taxon>Lophotrochozoa</taxon>
        <taxon>Mollusca</taxon>
        <taxon>Gastropoda</taxon>
        <taxon>Heterobranchia</taxon>
        <taxon>Euthyneura</taxon>
        <taxon>Panpulmonata</taxon>
        <taxon>Eupulmonata</taxon>
        <taxon>Stylommatophora</taxon>
        <taxon>Helicina</taxon>
        <taxon>Arionoidea</taxon>
        <taxon>Arionidae</taxon>
        <taxon>Arion</taxon>
    </lineage>
</organism>
<gene>
    <name evidence="1" type="primary">ORF26628</name>
</gene>
<accession>A0A0B6YIR8</accession>
<protein>
    <submittedName>
        <fullName evidence="1">Uncharacterized protein</fullName>
    </submittedName>
</protein>
<evidence type="ECO:0000313" key="1">
    <source>
        <dbReference type="EMBL" id="CEK56034.1"/>
    </source>
</evidence>
<name>A0A0B6YIR8_9EUPU</name>
<dbReference type="EMBL" id="HACG01009169">
    <property type="protein sequence ID" value="CEK56034.1"/>
    <property type="molecule type" value="Transcribed_RNA"/>
</dbReference>
<reference evidence="1" key="1">
    <citation type="submission" date="2014-12" db="EMBL/GenBank/DDBJ databases">
        <title>Insight into the proteome of Arion vulgaris.</title>
        <authorList>
            <person name="Aradska J."/>
            <person name="Bulat T."/>
            <person name="Smidak R."/>
            <person name="Sarate P."/>
            <person name="Gangsoo J."/>
            <person name="Sialana F."/>
            <person name="Bilban M."/>
            <person name="Lubec G."/>
        </authorList>
    </citation>
    <scope>NUCLEOTIDE SEQUENCE</scope>
    <source>
        <tissue evidence="1">Skin</tissue>
    </source>
</reference>
<sequence>MSTDLTVAAYMLDRPDCGSLCVKHISNRLNFNRLYVNRFHCGSLYVRQT</sequence>
<proteinExistence type="predicted"/>